<dbReference type="AlphaFoldDB" id="A0A1I1FPN6"/>
<dbReference type="PROSITE" id="PS51257">
    <property type="entry name" value="PROKAR_LIPOPROTEIN"/>
    <property type="match status" value="1"/>
</dbReference>
<reference evidence="3" key="1">
    <citation type="submission" date="2016-10" db="EMBL/GenBank/DDBJ databases">
        <authorList>
            <person name="Varghese N."/>
            <person name="Submissions S."/>
        </authorList>
    </citation>
    <scope>NUCLEOTIDE SEQUENCE [LARGE SCALE GENOMIC DNA]</scope>
    <source>
        <strain evidence="3">DSM 23439</strain>
    </source>
</reference>
<proteinExistence type="predicted"/>
<name>A0A1I1FPN6_9GAMM</name>
<keyword evidence="3" id="KW-1185">Reference proteome</keyword>
<feature type="chain" id="PRO_5011463850" evidence="1">
    <location>
        <begin position="22"/>
        <end position="174"/>
    </location>
</feature>
<dbReference type="Proteomes" id="UP000199046">
    <property type="component" value="Unassembled WGS sequence"/>
</dbReference>
<protein>
    <submittedName>
        <fullName evidence="2">Uncharacterized protein</fullName>
    </submittedName>
</protein>
<keyword evidence="1" id="KW-0732">Signal</keyword>
<dbReference type="OrthoDB" id="6183009at2"/>
<feature type="signal peptide" evidence="1">
    <location>
        <begin position="1"/>
        <end position="21"/>
    </location>
</feature>
<evidence type="ECO:0000256" key="1">
    <source>
        <dbReference type="SAM" id="SignalP"/>
    </source>
</evidence>
<evidence type="ECO:0000313" key="3">
    <source>
        <dbReference type="Proteomes" id="UP000199046"/>
    </source>
</evidence>
<gene>
    <name evidence="2" type="ORF">SAMN05421848_0209</name>
</gene>
<accession>A0A1I1FPN6</accession>
<dbReference type="RefSeq" id="WP_090129955.1">
    <property type="nucleotide sequence ID" value="NZ_FOLY01000001.1"/>
</dbReference>
<dbReference type="STRING" id="402385.SAMN05421848_0209"/>
<organism evidence="2 3">
    <name type="scientific">Kushneria avicenniae</name>
    <dbReference type="NCBI Taxonomy" id="402385"/>
    <lineage>
        <taxon>Bacteria</taxon>
        <taxon>Pseudomonadati</taxon>
        <taxon>Pseudomonadota</taxon>
        <taxon>Gammaproteobacteria</taxon>
        <taxon>Oceanospirillales</taxon>
        <taxon>Halomonadaceae</taxon>
        <taxon>Kushneria</taxon>
    </lineage>
</organism>
<sequence>MSFTKKGATALAIAGAMFAVAGCSSSEPKQNDPNIDSVIQSSQQGYRNTTVGYTFTYPESWQNSVVQRDTFEWNNQRIEARNMAVFYYKNYEIDSTPAPLLALVAYPQQEWDQMQDQARDRSGSTPAHVIGTKNDQVLVAYINTQNPYDASSMLGQQFARHVLSPEQVKNAISW</sequence>
<evidence type="ECO:0000313" key="2">
    <source>
        <dbReference type="EMBL" id="SFC00966.1"/>
    </source>
</evidence>
<dbReference type="EMBL" id="FOLY01000001">
    <property type="protein sequence ID" value="SFC00966.1"/>
    <property type="molecule type" value="Genomic_DNA"/>
</dbReference>